<sequence>MTELTIPFILRADEERKIKEKIDHCNLQSNNIIVSGDSGCGKTSLIKKILKEYVSNSEFYVIYLDLNADLLSTSSFFEIFLFNVWNPIVSNEDPLMSIGEKQSFKSFMTRKMWRKGAAKRLFQVVVESISAIPTYGSTLSTLLKGENSEKNENNNVIDMADNIGEYLSFVSKTKKIILSIDNYQFMQNNIKVLFETYLQRIKKNISFISIYRTDNIQLNLPLCFGNDRKSIELSKFKAEEILKLLDKMYISNTSNETIANDCYSKTSGNLKEIELYLKDNHKSIIEGTLSISKTRSMKQVLLLMPEIQRYLVLISAMFPAGLKIEYVSKILNDILVLNSDDLLLHELQKLIALGYIVVNSVNHDLLKPAHEKITLSLNKIANEDEFVEFYNSIKATLENLIAHKIHDKDYVYILHCVIGLYNSKQLLEKMDYLIDLIKIEYERCAYYYIVSIYKQTLDLIEHLPEICLRKILDSIQKTSEFSLGINLLNILKQKKPSIYNKYRIYEVKFLTQSYDFEMALEELTYIPSNNETLLYQLNILQHVGKDIEAQQLVRGILDAEDFDKWFYLILRNSAHYFSYDEAVYNLKRTLKFFINSGTLFERATVLNNLGVITIWNQEFSEAIYYLTEALNIHKTINSNEIFEVFCNLGVLEFLRRNLEGAKTYTNKALETVPQSLSLDHIILQLNRLIIDLNSKVIPLQVVYQEILQMYNNSIITKDPWVRFQVVYNLYSIELALNLSITEYPREYYIDKNLERNLTCFEIFVNVHLDGLDLPMSLSLSPNWRY</sequence>
<dbReference type="Proteomes" id="UP000029518">
    <property type="component" value="Chromosome"/>
</dbReference>
<accession>A0A089MND8</accession>
<dbReference type="HOGENOM" id="CLU_021207_0_0_9"/>
<dbReference type="InterPro" id="IPR011990">
    <property type="entry name" value="TPR-like_helical_dom_sf"/>
</dbReference>
<dbReference type="SUPFAM" id="SSF48452">
    <property type="entry name" value="TPR-like"/>
    <property type="match status" value="1"/>
</dbReference>
<gene>
    <name evidence="1" type="ORF">PBOR_14700</name>
</gene>
<dbReference type="OrthoDB" id="7051144at2"/>
<dbReference type="KEGG" id="pbd:PBOR_14700"/>
<evidence type="ECO:0000313" key="1">
    <source>
        <dbReference type="EMBL" id="AIQ58039.1"/>
    </source>
</evidence>
<name>A0A089MND8_PAEBO</name>
<organism evidence="1 2">
    <name type="scientific">Paenibacillus borealis</name>
    <dbReference type="NCBI Taxonomy" id="160799"/>
    <lineage>
        <taxon>Bacteria</taxon>
        <taxon>Bacillati</taxon>
        <taxon>Bacillota</taxon>
        <taxon>Bacilli</taxon>
        <taxon>Bacillales</taxon>
        <taxon>Paenibacillaceae</taxon>
        <taxon>Paenibacillus</taxon>
    </lineage>
</organism>
<dbReference type="EMBL" id="CP009285">
    <property type="protein sequence ID" value="AIQ58039.1"/>
    <property type="molecule type" value="Genomic_DNA"/>
</dbReference>
<dbReference type="SMART" id="SM00028">
    <property type="entry name" value="TPR"/>
    <property type="match status" value="2"/>
</dbReference>
<protein>
    <submittedName>
        <fullName evidence="1">Uncharacterized protein</fullName>
    </submittedName>
</protein>
<keyword evidence="2" id="KW-1185">Reference proteome</keyword>
<dbReference type="Gene3D" id="3.40.50.300">
    <property type="entry name" value="P-loop containing nucleotide triphosphate hydrolases"/>
    <property type="match status" value="1"/>
</dbReference>
<dbReference type="InterPro" id="IPR027417">
    <property type="entry name" value="P-loop_NTPase"/>
</dbReference>
<dbReference type="AlphaFoldDB" id="A0A089MND8"/>
<dbReference type="RefSeq" id="WP_042212588.1">
    <property type="nucleotide sequence ID" value="NZ_CP009285.1"/>
</dbReference>
<proteinExistence type="predicted"/>
<evidence type="ECO:0000313" key="2">
    <source>
        <dbReference type="Proteomes" id="UP000029518"/>
    </source>
</evidence>
<dbReference type="Gene3D" id="1.25.40.10">
    <property type="entry name" value="Tetratricopeptide repeat domain"/>
    <property type="match status" value="1"/>
</dbReference>
<reference evidence="1" key="1">
    <citation type="submission" date="2014-08" db="EMBL/GenBank/DDBJ databases">
        <title>Comparative genomics of the Paenibacillus odorifer group.</title>
        <authorList>
            <person name="den Bakker H.C."/>
            <person name="Tsai Y.-C.Y.-C."/>
            <person name="Martin N."/>
            <person name="Korlach J."/>
            <person name="Wiedmann M."/>
        </authorList>
    </citation>
    <scope>NUCLEOTIDE SEQUENCE [LARGE SCALE GENOMIC DNA]</scope>
    <source>
        <strain evidence="1">DSM 13188</strain>
    </source>
</reference>
<dbReference type="InterPro" id="IPR019734">
    <property type="entry name" value="TPR_rpt"/>
</dbReference>
<dbReference type="SUPFAM" id="SSF52540">
    <property type="entry name" value="P-loop containing nucleoside triphosphate hydrolases"/>
    <property type="match status" value="1"/>
</dbReference>